<dbReference type="PANTHER" id="PTHR30531">
    <property type="entry name" value="FLAGELLAR BIOSYNTHETIC PROTEIN FLHB"/>
    <property type="match status" value="1"/>
</dbReference>
<evidence type="ECO:0000313" key="1">
    <source>
        <dbReference type="EMBL" id="ATW28542.1"/>
    </source>
</evidence>
<keyword evidence="1" id="KW-0966">Cell projection</keyword>
<reference evidence="1 2" key="1">
    <citation type="submission" date="2016-10" db="EMBL/GenBank/DDBJ databases">
        <title>Complete Genome Sequence of Peptococcaceae strain DCMF.</title>
        <authorList>
            <person name="Edwards R.J."/>
            <person name="Holland S.I."/>
            <person name="Deshpande N.P."/>
            <person name="Wong Y.K."/>
            <person name="Ertan H."/>
            <person name="Manefield M."/>
            <person name="Russell T.L."/>
            <person name="Lee M.J."/>
        </authorList>
    </citation>
    <scope>NUCLEOTIDE SEQUENCE [LARGE SCALE GENOMIC DNA]</scope>
    <source>
        <strain evidence="1 2">DCMF</strain>
    </source>
</reference>
<protein>
    <submittedName>
        <fullName evidence="1">Flagellar biosynthesis</fullName>
    </submittedName>
</protein>
<dbReference type="GO" id="GO:0009306">
    <property type="term" value="P:protein secretion"/>
    <property type="evidence" value="ECO:0007669"/>
    <property type="project" value="InterPro"/>
</dbReference>
<dbReference type="KEGG" id="fwa:DCMF_11140"/>
<keyword evidence="2" id="KW-1185">Reference proteome</keyword>
<dbReference type="PRINTS" id="PR00950">
    <property type="entry name" value="TYPE3IMSPROT"/>
</dbReference>
<dbReference type="Proteomes" id="UP000323521">
    <property type="component" value="Chromosome"/>
</dbReference>
<dbReference type="PANTHER" id="PTHR30531:SF12">
    <property type="entry name" value="FLAGELLAR BIOSYNTHETIC PROTEIN FLHB"/>
    <property type="match status" value="1"/>
</dbReference>
<name>A0A3G1L181_FORW1</name>
<dbReference type="OrthoDB" id="9810419at2"/>
<gene>
    <name evidence="1" type="ORF">DCMF_11140</name>
</gene>
<organism evidence="1 2">
    <name type="scientific">Formimonas warabiya</name>
    <dbReference type="NCBI Taxonomy" id="1761012"/>
    <lineage>
        <taxon>Bacteria</taxon>
        <taxon>Bacillati</taxon>
        <taxon>Bacillota</taxon>
        <taxon>Clostridia</taxon>
        <taxon>Eubacteriales</taxon>
        <taxon>Peptococcaceae</taxon>
        <taxon>Candidatus Formimonas</taxon>
    </lineage>
</organism>
<accession>A0A3G1L181</accession>
<dbReference type="Gene3D" id="3.40.1690.10">
    <property type="entry name" value="secretion proteins EscU"/>
    <property type="match status" value="1"/>
</dbReference>
<dbReference type="InterPro" id="IPR006135">
    <property type="entry name" value="T3SS_substrate_exporter"/>
</dbReference>
<dbReference type="Pfam" id="PF01312">
    <property type="entry name" value="Bac_export_2"/>
    <property type="match status" value="1"/>
</dbReference>
<keyword evidence="1" id="KW-0282">Flagellum</keyword>
<dbReference type="GO" id="GO:0005886">
    <property type="term" value="C:plasma membrane"/>
    <property type="evidence" value="ECO:0007669"/>
    <property type="project" value="TreeGrafter"/>
</dbReference>
<keyword evidence="1" id="KW-0969">Cilium</keyword>
<evidence type="ECO:0000313" key="2">
    <source>
        <dbReference type="Proteomes" id="UP000323521"/>
    </source>
</evidence>
<sequence length="89" mass="9992">MKKVRRAAALRYDRKTDRAPVLVAAGEGLIGEQIEKIARENQVPVVQDHSLAEALVQLDVGREIPPHLYQVVAEVLVYVMKVDGRYRKG</sequence>
<dbReference type="AlphaFoldDB" id="A0A3G1L181"/>
<dbReference type="EMBL" id="CP017634">
    <property type="protein sequence ID" value="ATW28542.1"/>
    <property type="molecule type" value="Genomic_DNA"/>
</dbReference>
<dbReference type="SUPFAM" id="SSF160544">
    <property type="entry name" value="EscU C-terminal domain-like"/>
    <property type="match status" value="1"/>
</dbReference>
<dbReference type="InterPro" id="IPR029025">
    <property type="entry name" value="T3SS_substrate_exporter_C"/>
</dbReference>
<proteinExistence type="predicted"/>